<keyword evidence="1" id="KW-0472">Membrane</keyword>
<organism evidence="2 3">
    <name type="scientific">Dolichospermum planctonicum</name>
    <dbReference type="NCBI Taxonomy" id="136072"/>
    <lineage>
        <taxon>Bacteria</taxon>
        <taxon>Bacillati</taxon>
        <taxon>Cyanobacteriota</taxon>
        <taxon>Cyanophyceae</taxon>
        <taxon>Nostocales</taxon>
        <taxon>Aphanizomenonaceae</taxon>
        <taxon>Dolichospermum</taxon>
    </lineage>
</organism>
<feature type="transmembrane region" description="Helical" evidence="1">
    <location>
        <begin position="136"/>
        <end position="156"/>
    </location>
</feature>
<evidence type="ECO:0000313" key="3">
    <source>
        <dbReference type="Proteomes" id="UP000299367"/>
    </source>
</evidence>
<dbReference type="OrthoDB" id="511496at2"/>
<evidence type="ECO:0000313" key="2">
    <source>
        <dbReference type="EMBL" id="GCL41139.1"/>
    </source>
</evidence>
<comment type="caution">
    <text evidence="2">The sequence shown here is derived from an EMBL/GenBank/DDBJ whole genome shotgun (WGS) entry which is preliminary data.</text>
</comment>
<dbReference type="Proteomes" id="UP000299367">
    <property type="component" value="Unassembled WGS sequence"/>
</dbReference>
<dbReference type="InterPro" id="IPR012861">
    <property type="entry name" value="DUF1634"/>
</dbReference>
<evidence type="ECO:0000256" key="1">
    <source>
        <dbReference type="SAM" id="Phobius"/>
    </source>
</evidence>
<evidence type="ECO:0008006" key="4">
    <source>
        <dbReference type="Google" id="ProtNLM"/>
    </source>
</evidence>
<feature type="transmembrane region" description="Helical" evidence="1">
    <location>
        <begin position="75"/>
        <end position="96"/>
    </location>
</feature>
<reference evidence="3" key="1">
    <citation type="submission" date="2019-02" db="EMBL/GenBank/DDBJ databases">
        <title>Draft genome sequence of Dolichospermum planctonicum NIES-80.</title>
        <authorList>
            <person name="Yamaguchi H."/>
            <person name="Suzuki S."/>
            <person name="Kawachi M."/>
        </authorList>
    </citation>
    <scope>NUCLEOTIDE SEQUENCE [LARGE SCALE GENOMIC DNA]</scope>
    <source>
        <strain evidence="3">NIES-80</strain>
    </source>
</reference>
<sequence length="184" mass="20555">MYKLNSGFRWTSSAQMETEFGNLAFKPEEEDSDLQHLKEQYLTHTVQNYHDQIVSNQKLTKSTTEQKLEYLLSKLLMYGVLIASYVVLSGGILYLINHGSDIAEYQVFIGTESQFHSPTGVVNAAFTGSSQGIIQLGLLILIAVPILRVIISLLTFLLEGEFIYVIITSLVLASLTYSIVGAYY</sequence>
<proteinExistence type="predicted"/>
<dbReference type="Pfam" id="PF07843">
    <property type="entry name" value="DUF1634"/>
    <property type="match status" value="1"/>
</dbReference>
<feature type="transmembrane region" description="Helical" evidence="1">
    <location>
        <begin position="162"/>
        <end position="183"/>
    </location>
</feature>
<keyword evidence="1" id="KW-0812">Transmembrane</keyword>
<dbReference type="EMBL" id="BJCF01000005">
    <property type="protein sequence ID" value="GCL41139.1"/>
    <property type="molecule type" value="Genomic_DNA"/>
</dbReference>
<protein>
    <recommendedName>
        <fullName evidence="4">DUF1634 domain-containing protein</fullName>
    </recommendedName>
</protein>
<dbReference type="AlphaFoldDB" id="A0A480A8E1"/>
<gene>
    <name evidence="2" type="ORF">NIES80_08330</name>
</gene>
<accession>A0A480A8E1</accession>
<dbReference type="RefSeq" id="WP_137906896.1">
    <property type="nucleotide sequence ID" value="NZ_BJCF01000005.1"/>
</dbReference>
<keyword evidence="1" id="KW-1133">Transmembrane helix</keyword>
<name>A0A480A8E1_9CYAN</name>